<dbReference type="InterPro" id="IPR010310">
    <property type="entry name" value="T7SS_ESAT-6-like"/>
</dbReference>
<keyword evidence="3" id="KW-1185">Reference proteome</keyword>
<gene>
    <name evidence="2" type="ORF">M2283_005100</name>
</gene>
<protein>
    <submittedName>
        <fullName evidence="2">WXG100 family type VII secretion target</fullName>
    </submittedName>
</protein>
<feature type="coiled-coil region" evidence="1">
    <location>
        <begin position="11"/>
        <end position="45"/>
    </location>
</feature>
<evidence type="ECO:0000256" key="1">
    <source>
        <dbReference type="SAM" id="Coils"/>
    </source>
</evidence>
<keyword evidence="1" id="KW-0175">Coiled coil</keyword>
<dbReference type="Pfam" id="PF06013">
    <property type="entry name" value="WXG100"/>
    <property type="match status" value="1"/>
</dbReference>
<name>A0ABT6LN87_9ACTN</name>
<dbReference type="Proteomes" id="UP001160499">
    <property type="component" value="Unassembled WGS sequence"/>
</dbReference>
<dbReference type="SUPFAM" id="SSF140453">
    <property type="entry name" value="EsxAB dimer-like"/>
    <property type="match status" value="1"/>
</dbReference>
<proteinExistence type="predicted"/>
<dbReference type="InterPro" id="IPR036689">
    <property type="entry name" value="ESAT-6-like_sf"/>
</dbReference>
<evidence type="ECO:0000313" key="3">
    <source>
        <dbReference type="Proteomes" id="UP001160499"/>
    </source>
</evidence>
<accession>A0ABT6LN87</accession>
<dbReference type="Gene3D" id="1.10.287.1060">
    <property type="entry name" value="ESAT-6-like"/>
    <property type="match status" value="1"/>
</dbReference>
<comment type="caution">
    <text evidence="2">The sequence shown here is derived from an EMBL/GenBank/DDBJ whole genome shotgun (WGS) entry which is preliminary data.</text>
</comment>
<dbReference type="RefSeq" id="WP_280878647.1">
    <property type="nucleotide sequence ID" value="NZ_JARXVH010000007.1"/>
</dbReference>
<evidence type="ECO:0000313" key="2">
    <source>
        <dbReference type="EMBL" id="MDH6217772.1"/>
    </source>
</evidence>
<sequence length="101" mass="11045">MGKGKDADLTYAEMEKVAGDLIKDMHDLEDKIKSIEKRVSALVENGFSTQKASGAYDDSMKDFTKGATKTIQGLHGLSDFLKKAKEAYEQLDDQLAKSAKG</sequence>
<reference evidence="2 3" key="1">
    <citation type="submission" date="2023-04" db="EMBL/GenBank/DDBJ databases">
        <title>Forest soil microbial communities from Buena Vista Peninsula, Colon Province, Panama.</title>
        <authorList>
            <person name="Bouskill N."/>
        </authorList>
    </citation>
    <scope>NUCLEOTIDE SEQUENCE [LARGE SCALE GENOMIC DNA]</scope>
    <source>
        <strain evidence="2 3">GGS1</strain>
    </source>
</reference>
<dbReference type="EMBL" id="JARXVH010000007">
    <property type="protein sequence ID" value="MDH6217772.1"/>
    <property type="molecule type" value="Genomic_DNA"/>
</dbReference>
<organism evidence="2 3">
    <name type="scientific">Streptomyces pseudovenezuelae</name>
    <dbReference type="NCBI Taxonomy" id="67350"/>
    <lineage>
        <taxon>Bacteria</taxon>
        <taxon>Bacillati</taxon>
        <taxon>Actinomycetota</taxon>
        <taxon>Actinomycetes</taxon>
        <taxon>Kitasatosporales</taxon>
        <taxon>Streptomycetaceae</taxon>
        <taxon>Streptomyces</taxon>
        <taxon>Streptomyces aurantiacus group</taxon>
    </lineage>
</organism>